<dbReference type="InterPro" id="IPR036291">
    <property type="entry name" value="NAD(P)-bd_dom_sf"/>
</dbReference>
<protein>
    <recommendedName>
        <fullName evidence="5">UDP-glucose 4-epimerase</fullName>
        <ecNumber evidence="5">5.1.3.2</ecNumber>
    </recommendedName>
</protein>
<evidence type="ECO:0000256" key="7">
    <source>
        <dbReference type="ARBA" id="ARBA00023235"/>
    </source>
</evidence>
<evidence type="ECO:0000256" key="3">
    <source>
        <dbReference type="ARBA" id="ARBA00004947"/>
    </source>
</evidence>
<dbReference type="EMBL" id="JBJQOH010000006">
    <property type="protein sequence ID" value="KAL3682928.1"/>
    <property type="molecule type" value="Genomic_DNA"/>
</dbReference>
<feature type="domain" description="NAD(P)-binding" evidence="8">
    <location>
        <begin position="21"/>
        <end position="345"/>
    </location>
</feature>
<dbReference type="NCBIfam" id="NF007956">
    <property type="entry name" value="PRK10675.1"/>
    <property type="match status" value="1"/>
</dbReference>
<dbReference type="NCBIfam" id="TIGR01179">
    <property type="entry name" value="galE"/>
    <property type="match status" value="1"/>
</dbReference>
<comment type="cofactor">
    <cofactor evidence="2">
        <name>NAD(+)</name>
        <dbReference type="ChEBI" id="CHEBI:57540"/>
    </cofactor>
</comment>
<evidence type="ECO:0000313" key="10">
    <source>
        <dbReference type="Proteomes" id="UP001633002"/>
    </source>
</evidence>
<dbReference type="InterPro" id="IPR005886">
    <property type="entry name" value="UDP_G4E"/>
</dbReference>
<proteinExistence type="inferred from homology"/>
<evidence type="ECO:0000313" key="9">
    <source>
        <dbReference type="EMBL" id="KAL3682928.1"/>
    </source>
</evidence>
<keyword evidence="6" id="KW-0520">NAD</keyword>
<dbReference type="InterPro" id="IPR016040">
    <property type="entry name" value="NAD(P)-bd_dom"/>
</dbReference>
<dbReference type="GO" id="GO:0003978">
    <property type="term" value="F:UDP-glucose 4-epimerase activity"/>
    <property type="evidence" value="ECO:0007669"/>
    <property type="project" value="UniProtKB-EC"/>
</dbReference>
<dbReference type="SUPFAM" id="SSF51735">
    <property type="entry name" value="NAD(P)-binding Rossmann-fold domains"/>
    <property type="match status" value="1"/>
</dbReference>
<comment type="catalytic activity">
    <reaction evidence="1">
        <text>UDP-alpha-D-glucose = UDP-alpha-D-galactose</text>
        <dbReference type="Rhea" id="RHEA:22168"/>
        <dbReference type="ChEBI" id="CHEBI:58885"/>
        <dbReference type="ChEBI" id="CHEBI:66914"/>
        <dbReference type="EC" id="5.1.3.2"/>
    </reaction>
</comment>
<keyword evidence="10" id="KW-1185">Reference proteome</keyword>
<dbReference type="PANTHER" id="PTHR43725">
    <property type="entry name" value="UDP-GLUCOSE 4-EPIMERASE"/>
    <property type="match status" value="1"/>
</dbReference>
<dbReference type="PANTHER" id="PTHR43725:SF47">
    <property type="entry name" value="UDP-GLUCOSE 4-EPIMERASE"/>
    <property type="match status" value="1"/>
</dbReference>
<comment type="similarity">
    <text evidence="4">Belongs to the NAD(P)-dependent epimerase/dehydratase family.</text>
</comment>
<evidence type="ECO:0000256" key="6">
    <source>
        <dbReference type="ARBA" id="ARBA00023027"/>
    </source>
</evidence>
<dbReference type="CDD" id="cd05247">
    <property type="entry name" value="UDP_G4E_1_SDR_e"/>
    <property type="match status" value="1"/>
</dbReference>
<name>A0ABD3GVG3_9MARC</name>
<comment type="caution">
    <text evidence="9">The sequence shown here is derived from an EMBL/GenBank/DDBJ whole genome shotgun (WGS) entry which is preliminary data.</text>
</comment>
<keyword evidence="7" id="KW-0413">Isomerase</keyword>
<evidence type="ECO:0000256" key="2">
    <source>
        <dbReference type="ARBA" id="ARBA00001911"/>
    </source>
</evidence>
<gene>
    <name evidence="9" type="ORF">R1sor_000950</name>
</gene>
<dbReference type="FunFam" id="3.40.50.720:FF:000040">
    <property type="entry name" value="UDP-glucose 4-epimerase"/>
    <property type="match status" value="1"/>
</dbReference>
<reference evidence="9 10" key="1">
    <citation type="submission" date="2024-09" db="EMBL/GenBank/DDBJ databases">
        <title>Chromosome-scale assembly of Riccia sorocarpa.</title>
        <authorList>
            <person name="Paukszto L."/>
        </authorList>
    </citation>
    <scope>NUCLEOTIDE SEQUENCE [LARGE SCALE GENOMIC DNA]</scope>
    <source>
        <strain evidence="9">LP-2024</strain>
        <tissue evidence="9">Aerial parts of the thallus</tissue>
    </source>
</reference>
<dbReference type="EC" id="5.1.3.2" evidence="5"/>
<accession>A0ABD3GVG3</accession>
<evidence type="ECO:0000259" key="8">
    <source>
        <dbReference type="Pfam" id="PF16363"/>
    </source>
</evidence>
<dbReference type="Proteomes" id="UP001633002">
    <property type="component" value="Unassembled WGS sequence"/>
</dbReference>
<sequence>MTTHHHLRRMMRERDNEKWILVTGGAGYIGSHTALQLLLEGYKVVIVDNLDNSDEEAVRRVGELAGKNGANLYFFELDICNKDALGEIFQKFRFDAVIHFAGLKAVAESVAKPSHYYTNNLIGTLNLLNLMADVGCKKLVFSSSATVYGQPKSVPCTEDFPVQTLNPYGRTKLFIEEITRDLQKSDPEWRVILLRYFNPVGAHPSGLIGEDPRGIPNNLMPYITQVAVGRLPELTIFGNDYNTRDGTGVRDYIHVQDLATGHSAALHKLFSTKDIGCMAYNLGTGKGTSVLEMVAAFEKACGKKLPVRIAARRPGDASELFAATEKAEGEIGWKAQKSIDDMCRDQWNWATKNPWGYRPPLSVVDGNETITKVNESNGNDSFNHIKQVNGIDTVGNIKQANGNGTVDERDDVRG</sequence>
<organism evidence="9 10">
    <name type="scientific">Riccia sorocarpa</name>
    <dbReference type="NCBI Taxonomy" id="122646"/>
    <lineage>
        <taxon>Eukaryota</taxon>
        <taxon>Viridiplantae</taxon>
        <taxon>Streptophyta</taxon>
        <taxon>Embryophyta</taxon>
        <taxon>Marchantiophyta</taxon>
        <taxon>Marchantiopsida</taxon>
        <taxon>Marchantiidae</taxon>
        <taxon>Marchantiales</taxon>
        <taxon>Ricciaceae</taxon>
        <taxon>Riccia</taxon>
    </lineage>
</organism>
<evidence type="ECO:0000256" key="1">
    <source>
        <dbReference type="ARBA" id="ARBA00000083"/>
    </source>
</evidence>
<dbReference type="Gene3D" id="3.90.25.10">
    <property type="entry name" value="UDP-galactose 4-epimerase, domain 1"/>
    <property type="match status" value="1"/>
</dbReference>
<evidence type="ECO:0000256" key="4">
    <source>
        <dbReference type="ARBA" id="ARBA00007637"/>
    </source>
</evidence>
<dbReference type="Gene3D" id="3.40.50.720">
    <property type="entry name" value="NAD(P)-binding Rossmann-like Domain"/>
    <property type="match status" value="1"/>
</dbReference>
<dbReference type="Pfam" id="PF16363">
    <property type="entry name" value="GDP_Man_Dehyd"/>
    <property type="match status" value="1"/>
</dbReference>
<comment type="pathway">
    <text evidence="3">Carbohydrate metabolism; galactose metabolism.</text>
</comment>
<dbReference type="AlphaFoldDB" id="A0ABD3GVG3"/>
<evidence type="ECO:0000256" key="5">
    <source>
        <dbReference type="ARBA" id="ARBA00013189"/>
    </source>
</evidence>